<proteinExistence type="predicted"/>
<dbReference type="InterPro" id="IPR013855">
    <property type="entry name" value="Cdc37_N_dom"/>
</dbReference>
<dbReference type="PANTHER" id="PTHR45831">
    <property type="entry name" value="LD24721P"/>
    <property type="match status" value="1"/>
</dbReference>
<feature type="repeat" description="TPR" evidence="3">
    <location>
        <begin position="193"/>
        <end position="226"/>
    </location>
</feature>
<keyword evidence="8" id="KW-1185">Reference proteome</keyword>
<evidence type="ECO:0000259" key="5">
    <source>
        <dbReference type="SMART" id="SM01071"/>
    </source>
</evidence>
<dbReference type="PANTHER" id="PTHR45831:SF2">
    <property type="entry name" value="LD24721P"/>
    <property type="match status" value="1"/>
</dbReference>
<feature type="region of interest" description="Disordered" evidence="4">
    <location>
        <begin position="48"/>
        <end position="106"/>
    </location>
</feature>
<feature type="domain" description="Cdc37 N-terminal" evidence="5">
    <location>
        <begin position="15"/>
        <end position="236"/>
    </location>
</feature>
<dbReference type="GO" id="GO:0060090">
    <property type="term" value="F:molecular adaptor activity"/>
    <property type="evidence" value="ECO:0007669"/>
    <property type="project" value="TreeGrafter"/>
</dbReference>
<dbReference type="GO" id="GO:0016020">
    <property type="term" value="C:membrane"/>
    <property type="evidence" value="ECO:0007669"/>
    <property type="project" value="TreeGrafter"/>
</dbReference>
<feature type="region of interest" description="Disordered" evidence="4">
    <location>
        <begin position="291"/>
        <end position="312"/>
    </location>
</feature>
<feature type="repeat" description="TPR" evidence="3">
    <location>
        <begin position="95"/>
        <end position="128"/>
    </location>
</feature>
<gene>
    <name evidence="6" type="ORF">GUITHDRAFT_165788</name>
</gene>
<accession>L1IJA0</accession>
<dbReference type="SMART" id="SM01071">
    <property type="entry name" value="CDC37_N"/>
    <property type="match status" value="1"/>
</dbReference>
<dbReference type="AlphaFoldDB" id="L1IJA0"/>
<dbReference type="KEGG" id="gtt:GUITHDRAFT_165788"/>
<keyword evidence="2 3" id="KW-0802">TPR repeat</keyword>
<dbReference type="InterPro" id="IPR047150">
    <property type="entry name" value="SGT"/>
</dbReference>
<dbReference type="SUPFAM" id="SSF48452">
    <property type="entry name" value="TPR-like"/>
    <property type="match status" value="1"/>
</dbReference>
<dbReference type="GO" id="GO:0019901">
    <property type="term" value="F:protein kinase binding"/>
    <property type="evidence" value="ECO:0007669"/>
    <property type="project" value="InterPro"/>
</dbReference>
<evidence type="ECO:0000256" key="1">
    <source>
        <dbReference type="ARBA" id="ARBA00022737"/>
    </source>
</evidence>
<evidence type="ECO:0000256" key="4">
    <source>
        <dbReference type="SAM" id="MobiDB-lite"/>
    </source>
</evidence>
<evidence type="ECO:0000256" key="2">
    <source>
        <dbReference type="ARBA" id="ARBA00022803"/>
    </source>
</evidence>
<reference evidence="6 8" key="1">
    <citation type="journal article" date="2012" name="Nature">
        <title>Algal genomes reveal evolutionary mosaicism and the fate of nucleomorphs.</title>
        <authorList>
            <consortium name="DOE Joint Genome Institute"/>
            <person name="Curtis B.A."/>
            <person name="Tanifuji G."/>
            <person name="Burki F."/>
            <person name="Gruber A."/>
            <person name="Irimia M."/>
            <person name="Maruyama S."/>
            <person name="Arias M.C."/>
            <person name="Ball S.G."/>
            <person name="Gile G.H."/>
            <person name="Hirakawa Y."/>
            <person name="Hopkins J.F."/>
            <person name="Kuo A."/>
            <person name="Rensing S.A."/>
            <person name="Schmutz J."/>
            <person name="Symeonidi A."/>
            <person name="Elias M."/>
            <person name="Eveleigh R.J."/>
            <person name="Herman E.K."/>
            <person name="Klute M.J."/>
            <person name="Nakayama T."/>
            <person name="Obornik M."/>
            <person name="Reyes-Prieto A."/>
            <person name="Armbrust E.V."/>
            <person name="Aves S.J."/>
            <person name="Beiko R.G."/>
            <person name="Coutinho P."/>
            <person name="Dacks J.B."/>
            <person name="Durnford D.G."/>
            <person name="Fast N.M."/>
            <person name="Green B.R."/>
            <person name="Grisdale C.J."/>
            <person name="Hempel F."/>
            <person name="Henrissat B."/>
            <person name="Hoppner M.P."/>
            <person name="Ishida K."/>
            <person name="Kim E."/>
            <person name="Koreny L."/>
            <person name="Kroth P.G."/>
            <person name="Liu Y."/>
            <person name="Malik S.B."/>
            <person name="Maier U.G."/>
            <person name="McRose D."/>
            <person name="Mock T."/>
            <person name="Neilson J.A."/>
            <person name="Onodera N.T."/>
            <person name="Poole A.M."/>
            <person name="Pritham E.J."/>
            <person name="Richards T.A."/>
            <person name="Rocap G."/>
            <person name="Roy S.W."/>
            <person name="Sarai C."/>
            <person name="Schaack S."/>
            <person name="Shirato S."/>
            <person name="Slamovits C.H."/>
            <person name="Spencer D.F."/>
            <person name="Suzuki S."/>
            <person name="Worden A.Z."/>
            <person name="Zauner S."/>
            <person name="Barry K."/>
            <person name="Bell C."/>
            <person name="Bharti A.K."/>
            <person name="Crow J.A."/>
            <person name="Grimwood J."/>
            <person name="Kramer R."/>
            <person name="Lindquist E."/>
            <person name="Lucas S."/>
            <person name="Salamov A."/>
            <person name="McFadden G.I."/>
            <person name="Lane C.E."/>
            <person name="Keeling P.J."/>
            <person name="Gray M.W."/>
            <person name="Grigoriev I.V."/>
            <person name="Archibald J.M."/>
        </authorList>
    </citation>
    <scope>NUCLEOTIDE SEQUENCE</scope>
    <source>
        <strain evidence="6 8">CCMP2712</strain>
    </source>
</reference>
<feature type="non-terminal residue" evidence="6">
    <location>
        <position position="480"/>
    </location>
</feature>
<dbReference type="OrthoDB" id="1872379at2759"/>
<name>L1IJA0_GUITC</name>
<feature type="compositionally biased region" description="Basic and acidic residues" evidence="4">
    <location>
        <begin position="50"/>
        <end position="74"/>
    </location>
</feature>
<dbReference type="PROSITE" id="PS50005">
    <property type="entry name" value="TPR"/>
    <property type="match status" value="2"/>
</dbReference>
<reference evidence="7" key="3">
    <citation type="submission" date="2016-03" db="UniProtKB">
        <authorList>
            <consortium name="EnsemblProtists"/>
        </authorList>
    </citation>
    <scope>IDENTIFICATION</scope>
</reference>
<feature type="compositionally biased region" description="Polar residues" evidence="4">
    <location>
        <begin position="75"/>
        <end position="86"/>
    </location>
</feature>
<sequence length="480" mass="54751">MSSFRPVGKSDLPDNLKYSKWDHIEVSDDEGDSHPNIDQKLMARLKKEKRARDYEEFRQKHPEAPDPIRAEDLKTSTQRTVVNSTSKETENQKEAKKHKEAGNKHFSKGEYAEAEDCFSKAIELAGPDCVNGGIDAKRQLAVYYNNRAAARWNIAIANTPEKKDESNTIILMDKADQAIEDCTAALKYDFRYVKARLCRAKIYEAKMDLKLAYDDYKRAMSYEPSNTLAKEGIDRLQPEIDRMEEEKLIEITIPDVIPENRTIKYNIPGHGEIELELPEDAVPGQTIKLQLEEEGEPEPEPEDEGGSGLNHHANMYQKSLDAFLKDSTFNNIFMDRWMKMSEESRMAVIDRTFDAMAQQTITNTTGYKMSRSDFYLLCPEVAPERRRDYAKKPESFIEACKVSIADTDANARKWLEDNKSSLANTQIAFGMRLQFQIGVNTDGGIDVMAPIRRLLVAETLVCVFEALTGKKAAEFEHMRM</sequence>
<dbReference type="Gene3D" id="1.25.40.10">
    <property type="entry name" value="Tetratricopeptide repeat domain"/>
    <property type="match status" value="1"/>
</dbReference>
<dbReference type="InterPro" id="IPR019734">
    <property type="entry name" value="TPR_rpt"/>
</dbReference>
<dbReference type="PaxDb" id="55529-EKX36296"/>
<dbReference type="eggNOG" id="KOG4234">
    <property type="taxonomic scope" value="Eukaryota"/>
</dbReference>
<organism evidence="6">
    <name type="scientific">Guillardia theta (strain CCMP2712)</name>
    <name type="common">Cryptophyte</name>
    <dbReference type="NCBI Taxonomy" id="905079"/>
    <lineage>
        <taxon>Eukaryota</taxon>
        <taxon>Cryptophyceae</taxon>
        <taxon>Pyrenomonadales</taxon>
        <taxon>Geminigeraceae</taxon>
        <taxon>Guillardia</taxon>
    </lineage>
</organism>
<dbReference type="Proteomes" id="UP000011087">
    <property type="component" value="Unassembled WGS sequence"/>
</dbReference>
<dbReference type="EMBL" id="JH993076">
    <property type="protein sequence ID" value="EKX36296.1"/>
    <property type="molecule type" value="Genomic_DNA"/>
</dbReference>
<evidence type="ECO:0000256" key="3">
    <source>
        <dbReference type="PROSITE-ProRule" id="PRU00339"/>
    </source>
</evidence>
<protein>
    <recommendedName>
        <fullName evidence="5">Cdc37 N-terminal domain-containing protein</fullName>
    </recommendedName>
</protein>
<evidence type="ECO:0000313" key="8">
    <source>
        <dbReference type="Proteomes" id="UP000011087"/>
    </source>
</evidence>
<dbReference type="InterPro" id="IPR011990">
    <property type="entry name" value="TPR-like_helical_dom_sf"/>
</dbReference>
<feature type="compositionally biased region" description="Acidic residues" evidence="4">
    <location>
        <begin position="292"/>
        <end position="305"/>
    </location>
</feature>
<dbReference type="EnsemblProtists" id="EKX36296">
    <property type="protein sequence ID" value="EKX36296"/>
    <property type="gene ID" value="GUITHDRAFT_165788"/>
</dbReference>
<dbReference type="SMART" id="SM00028">
    <property type="entry name" value="TPR"/>
    <property type="match status" value="2"/>
</dbReference>
<keyword evidence="1" id="KW-0677">Repeat</keyword>
<reference evidence="8" key="2">
    <citation type="submission" date="2012-11" db="EMBL/GenBank/DDBJ databases">
        <authorList>
            <person name="Kuo A."/>
            <person name="Curtis B.A."/>
            <person name="Tanifuji G."/>
            <person name="Burki F."/>
            <person name="Gruber A."/>
            <person name="Irimia M."/>
            <person name="Maruyama S."/>
            <person name="Arias M.C."/>
            <person name="Ball S.G."/>
            <person name="Gile G.H."/>
            <person name="Hirakawa Y."/>
            <person name="Hopkins J.F."/>
            <person name="Rensing S.A."/>
            <person name="Schmutz J."/>
            <person name="Symeonidi A."/>
            <person name="Elias M."/>
            <person name="Eveleigh R.J."/>
            <person name="Herman E.K."/>
            <person name="Klute M.J."/>
            <person name="Nakayama T."/>
            <person name="Obornik M."/>
            <person name="Reyes-Prieto A."/>
            <person name="Armbrust E.V."/>
            <person name="Aves S.J."/>
            <person name="Beiko R.G."/>
            <person name="Coutinho P."/>
            <person name="Dacks J.B."/>
            <person name="Durnford D.G."/>
            <person name="Fast N.M."/>
            <person name="Green B.R."/>
            <person name="Grisdale C."/>
            <person name="Hempe F."/>
            <person name="Henrissat B."/>
            <person name="Hoppner M.P."/>
            <person name="Ishida K.-I."/>
            <person name="Kim E."/>
            <person name="Koreny L."/>
            <person name="Kroth P.G."/>
            <person name="Liu Y."/>
            <person name="Malik S.-B."/>
            <person name="Maier U.G."/>
            <person name="McRose D."/>
            <person name="Mock T."/>
            <person name="Neilson J.A."/>
            <person name="Onodera N.T."/>
            <person name="Poole A.M."/>
            <person name="Pritham E.J."/>
            <person name="Richards T.A."/>
            <person name="Rocap G."/>
            <person name="Roy S.W."/>
            <person name="Sarai C."/>
            <person name="Schaack S."/>
            <person name="Shirato S."/>
            <person name="Slamovits C.H."/>
            <person name="Spencer D.F."/>
            <person name="Suzuki S."/>
            <person name="Worden A.Z."/>
            <person name="Zauner S."/>
            <person name="Barry K."/>
            <person name="Bell C."/>
            <person name="Bharti A.K."/>
            <person name="Crow J.A."/>
            <person name="Grimwood J."/>
            <person name="Kramer R."/>
            <person name="Lindquist E."/>
            <person name="Lucas S."/>
            <person name="Salamov A."/>
            <person name="McFadden G.I."/>
            <person name="Lane C.E."/>
            <person name="Keeling P.J."/>
            <person name="Gray M.W."/>
            <person name="Grigoriev I.V."/>
            <person name="Archibald J.M."/>
        </authorList>
    </citation>
    <scope>NUCLEOTIDE SEQUENCE</scope>
    <source>
        <strain evidence="8">CCMP2712</strain>
    </source>
</reference>
<dbReference type="Pfam" id="PF03234">
    <property type="entry name" value="CDC37_N"/>
    <property type="match status" value="1"/>
</dbReference>
<dbReference type="RefSeq" id="XP_005823276.1">
    <property type="nucleotide sequence ID" value="XM_005823219.1"/>
</dbReference>
<dbReference type="GeneID" id="17293031"/>
<evidence type="ECO:0000313" key="7">
    <source>
        <dbReference type="EnsemblProtists" id="EKX36296"/>
    </source>
</evidence>
<dbReference type="GO" id="GO:0072380">
    <property type="term" value="C:TRC complex"/>
    <property type="evidence" value="ECO:0007669"/>
    <property type="project" value="TreeGrafter"/>
</dbReference>
<evidence type="ECO:0000313" key="6">
    <source>
        <dbReference type="EMBL" id="EKX36296.1"/>
    </source>
</evidence>
<dbReference type="GO" id="GO:0006620">
    <property type="term" value="P:post-translational protein targeting to endoplasmic reticulum membrane"/>
    <property type="evidence" value="ECO:0007669"/>
    <property type="project" value="TreeGrafter"/>
</dbReference>
<dbReference type="HOGENOM" id="CLU_569185_0_0_1"/>